<dbReference type="AlphaFoldDB" id="A0A151WP45"/>
<dbReference type="PANTHER" id="PTHR22872">
    <property type="entry name" value="BTK-BINDING PROTEIN-RELATED"/>
    <property type="match status" value="1"/>
</dbReference>
<keyword evidence="1" id="KW-0677">Repeat</keyword>
<evidence type="ECO:0000313" key="4">
    <source>
        <dbReference type="EMBL" id="KYQ49672.1"/>
    </source>
</evidence>
<dbReference type="InterPro" id="IPR011705">
    <property type="entry name" value="BACK"/>
</dbReference>
<dbReference type="InterPro" id="IPR051625">
    <property type="entry name" value="Signaling_Regulatory_Domain"/>
</dbReference>
<dbReference type="Gene3D" id="2.130.10.30">
    <property type="entry name" value="Regulator of chromosome condensation 1/beta-lactamase-inhibitor protein II"/>
    <property type="match status" value="1"/>
</dbReference>
<name>A0A151WP45_9HYME</name>
<accession>A0A151WP45</accession>
<dbReference type="PANTHER" id="PTHR22872:SF10">
    <property type="entry name" value="ULTRAVIOLET-B RECEPTOR UVR8"/>
    <property type="match status" value="1"/>
</dbReference>
<dbReference type="Gene3D" id="1.25.40.420">
    <property type="match status" value="1"/>
</dbReference>
<feature type="domain" description="BACK" evidence="3">
    <location>
        <begin position="117"/>
        <end position="161"/>
    </location>
</feature>
<feature type="repeat" description="RCC1" evidence="2">
    <location>
        <begin position="28"/>
        <end position="79"/>
    </location>
</feature>
<reference evidence="4 5" key="1">
    <citation type="submission" date="2015-09" db="EMBL/GenBank/DDBJ databases">
        <title>Trachymyrmex zeteki WGS genome.</title>
        <authorList>
            <person name="Nygaard S."/>
            <person name="Hu H."/>
            <person name="Boomsma J."/>
            <person name="Zhang G."/>
        </authorList>
    </citation>
    <scope>NUCLEOTIDE SEQUENCE [LARGE SCALE GENOMIC DNA]</scope>
    <source>
        <strain evidence="4">Tzet28-1</strain>
        <tissue evidence="4">Whole body</tissue>
    </source>
</reference>
<dbReference type="Proteomes" id="UP000075809">
    <property type="component" value="Unassembled WGS sequence"/>
</dbReference>
<evidence type="ECO:0000256" key="1">
    <source>
        <dbReference type="ARBA" id="ARBA00022737"/>
    </source>
</evidence>
<dbReference type="EMBL" id="KQ982883">
    <property type="protein sequence ID" value="KYQ49672.1"/>
    <property type="molecule type" value="Genomic_DNA"/>
</dbReference>
<dbReference type="PROSITE" id="PS50012">
    <property type="entry name" value="RCC1_3"/>
    <property type="match status" value="1"/>
</dbReference>
<organism evidence="4 5">
    <name type="scientific">Mycetomoellerius zeteki</name>
    <dbReference type="NCBI Taxonomy" id="64791"/>
    <lineage>
        <taxon>Eukaryota</taxon>
        <taxon>Metazoa</taxon>
        <taxon>Ecdysozoa</taxon>
        <taxon>Arthropoda</taxon>
        <taxon>Hexapoda</taxon>
        <taxon>Insecta</taxon>
        <taxon>Pterygota</taxon>
        <taxon>Neoptera</taxon>
        <taxon>Endopterygota</taxon>
        <taxon>Hymenoptera</taxon>
        <taxon>Apocrita</taxon>
        <taxon>Aculeata</taxon>
        <taxon>Formicoidea</taxon>
        <taxon>Formicidae</taxon>
        <taxon>Myrmicinae</taxon>
        <taxon>Mycetomoellerius</taxon>
    </lineage>
</organism>
<dbReference type="InterPro" id="IPR000408">
    <property type="entry name" value="Reg_chr_condens"/>
</dbReference>
<dbReference type="Pfam" id="PF00415">
    <property type="entry name" value="RCC1"/>
    <property type="match status" value="1"/>
</dbReference>
<keyword evidence="5" id="KW-1185">Reference proteome</keyword>
<dbReference type="SUPFAM" id="SSF50985">
    <property type="entry name" value="RCC1/BLIP-II"/>
    <property type="match status" value="1"/>
</dbReference>
<evidence type="ECO:0000256" key="2">
    <source>
        <dbReference type="PROSITE-ProRule" id="PRU00235"/>
    </source>
</evidence>
<evidence type="ECO:0000259" key="3">
    <source>
        <dbReference type="Pfam" id="PF07707"/>
    </source>
</evidence>
<dbReference type="Pfam" id="PF07707">
    <property type="entry name" value="BACK"/>
    <property type="match status" value="1"/>
</dbReference>
<gene>
    <name evidence="4" type="ORF">ALC60_11267</name>
</gene>
<protein>
    <submittedName>
        <fullName evidence="4">RCC1 and BTB domain-containing protein 1</fullName>
    </submittedName>
</protein>
<dbReference type="InterPro" id="IPR009091">
    <property type="entry name" value="RCC1/BLIP-II"/>
</dbReference>
<dbReference type="STRING" id="64791.A0A151WP45"/>
<evidence type="ECO:0000313" key="5">
    <source>
        <dbReference type="Proteomes" id="UP000075809"/>
    </source>
</evidence>
<sequence>MQFDILVKKKVVHISCGAAFTVVIIDNGEVYGWGNNRYGQLGVGDMEDRTTPCQVDSLIGTVIVQVVCGDRHTLALTDKGDLYAWGLLDLADAYCESDLRKKCFQMLKKEITVPNVVYLYTIAVKYNEEELEDCCVRFAVHHMNAVTMTEDFAKLEQELMMTSFIIKARRAGCFKY</sequence>
<proteinExistence type="predicted"/>